<feature type="compositionally biased region" description="Basic and acidic residues" evidence="5">
    <location>
        <begin position="408"/>
        <end position="421"/>
    </location>
</feature>
<dbReference type="RefSeq" id="XP_044722008.1">
    <property type="nucleotide sequence ID" value="XM_044863394.1"/>
</dbReference>
<dbReference type="EMBL" id="JAIZPD010000004">
    <property type="protein sequence ID" value="KAH0964495.1"/>
    <property type="molecule type" value="Genomic_DNA"/>
</dbReference>
<dbReference type="InterPro" id="IPR045180">
    <property type="entry name" value="La_dom_prot"/>
</dbReference>
<keyword evidence="2 4" id="KW-0694">RNA-binding</keyword>
<dbReference type="AlphaFoldDB" id="A0A9P8N070"/>
<dbReference type="SUPFAM" id="SSF46785">
    <property type="entry name" value="Winged helix' DNA-binding domain"/>
    <property type="match status" value="1"/>
</dbReference>
<dbReference type="Proteomes" id="UP000824596">
    <property type="component" value="Unassembled WGS sequence"/>
</dbReference>
<dbReference type="GO" id="GO:1990904">
    <property type="term" value="C:ribonucleoprotein complex"/>
    <property type="evidence" value="ECO:0007669"/>
    <property type="project" value="InterPro"/>
</dbReference>
<evidence type="ECO:0000313" key="9">
    <source>
        <dbReference type="Proteomes" id="UP000824596"/>
    </source>
</evidence>
<dbReference type="SMART" id="SM00360">
    <property type="entry name" value="RRM"/>
    <property type="match status" value="1"/>
</dbReference>
<dbReference type="InterPro" id="IPR012677">
    <property type="entry name" value="Nucleotide-bd_a/b_plait_sf"/>
</dbReference>
<feature type="compositionally biased region" description="Basic and acidic residues" evidence="5">
    <location>
        <begin position="50"/>
        <end position="80"/>
    </location>
</feature>
<dbReference type="InterPro" id="IPR036388">
    <property type="entry name" value="WH-like_DNA-bd_sf"/>
</dbReference>
<evidence type="ECO:0000256" key="2">
    <source>
        <dbReference type="ARBA" id="ARBA00022884"/>
    </source>
</evidence>
<dbReference type="PROSITE" id="PS50961">
    <property type="entry name" value="HTH_LA"/>
    <property type="match status" value="1"/>
</dbReference>
<dbReference type="InterPro" id="IPR035979">
    <property type="entry name" value="RBD_domain_sf"/>
</dbReference>
<dbReference type="InterPro" id="IPR036390">
    <property type="entry name" value="WH_DNA-bd_sf"/>
</dbReference>
<dbReference type="CDD" id="cd12291">
    <property type="entry name" value="RRM1_La"/>
    <property type="match status" value="1"/>
</dbReference>
<comment type="subcellular location">
    <subcellularLocation>
        <location evidence="1">Nucleus</location>
    </subcellularLocation>
</comment>
<dbReference type="Pfam" id="PF05383">
    <property type="entry name" value="La"/>
    <property type="match status" value="1"/>
</dbReference>
<dbReference type="InterPro" id="IPR002344">
    <property type="entry name" value="Lupus_La"/>
</dbReference>
<feature type="compositionally biased region" description="Low complexity" evidence="5">
    <location>
        <begin position="1"/>
        <end position="18"/>
    </location>
</feature>
<dbReference type="Gene3D" id="1.10.10.10">
    <property type="entry name" value="Winged helix-like DNA-binding domain superfamily/Winged helix DNA-binding domain"/>
    <property type="match status" value="1"/>
</dbReference>
<dbReference type="GO" id="GO:0006396">
    <property type="term" value="P:RNA processing"/>
    <property type="evidence" value="ECO:0007669"/>
    <property type="project" value="InterPro"/>
</dbReference>
<dbReference type="OrthoDB" id="439993at2759"/>
<evidence type="ECO:0000256" key="4">
    <source>
        <dbReference type="PROSITE-ProRule" id="PRU00332"/>
    </source>
</evidence>
<evidence type="ECO:0000313" key="8">
    <source>
        <dbReference type="EMBL" id="KAH0964495.1"/>
    </source>
</evidence>
<feature type="domain" description="HTH La-type RNA-binding" evidence="7">
    <location>
        <begin position="104"/>
        <end position="197"/>
    </location>
</feature>
<dbReference type="InterPro" id="IPR006630">
    <property type="entry name" value="La_HTH"/>
</dbReference>
<evidence type="ECO:0000256" key="3">
    <source>
        <dbReference type="ARBA" id="ARBA00023242"/>
    </source>
</evidence>
<dbReference type="InterPro" id="IPR000504">
    <property type="entry name" value="RRM_dom"/>
</dbReference>
<reference evidence="8" key="1">
    <citation type="submission" date="2021-09" db="EMBL/GenBank/DDBJ databases">
        <title>A high-quality genome of the endoparasitic fungus Hirsutella rhossiliensis with a comparison of Hirsutella genomes reveals transposable elements contributing to genome size variation.</title>
        <authorList>
            <person name="Lin R."/>
            <person name="Jiao Y."/>
            <person name="Sun X."/>
            <person name="Ling J."/>
            <person name="Xie B."/>
            <person name="Cheng X."/>
        </authorList>
    </citation>
    <scope>NUCLEOTIDE SEQUENCE</scope>
    <source>
        <strain evidence="8">HR02</strain>
    </source>
</reference>
<feature type="compositionally biased region" description="Basic and acidic residues" evidence="5">
    <location>
        <begin position="307"/>
        <end position="316"/>
    </location>
</feature>
<feature type="region of interest" description="Disordered" evidence="5">
    <location>
        <begin position="1"/>
        <end position="80"/>
    </location>
</feature>
<dbReference type="SMART" id="SM00715">
    <property type="entry name" value="LA"/>
    <property type="match status" value="1"/>
</dbReference>
<gene>
    <name evidence="8" type="ORF">HRG_04923</name>
</gene>
<protein>
    <submittedName>
        <fullName evidence="8">La domain-containing protein</fullName>
    </submittedName>
</protein>
<sequence length="421" mass="47165">MSETDAATQPAEAAQPAIEKPEPVQVKSEPAEAESTEAKPVSADEALEPDQVKAEATEEKPEVAEAGAEAKPEDARDDESKMLKTTAKIDLDNVRNNRKFDPSVREVTDDPDAIRKQVEFYFGDWNFPQDKFMWETCEGMANKPMPISKIHSFKRMRSFQPYSAIVAALRDSKTLDVEGEEGEETVKRKVAYKPMAEGRLKVESSTVYVKGFGDENPDTQFDLESFFAKFGEIKGLKLRRTNEGLFKGSVFVTFPDEEAAKKFVELDPAPTYKEHELKIMSKRDYCEEKSELIRQGKLEPNSTSQKKFFEGRDPSRKGTRGNHRGGRDGDDWKARREHDQKHGFQDRRGGGRGDRDSRRDNGGHRENTNDTKPRIQSTADDSQDAPAAANGKRARDEEGPGDGAPAAKKVDVKEEVKTEAT</sequence>
<feature type="region of interest" description="Disordered" evidence="5">
    <location>
        <begin position="292"/>
        <end position="421"/>
    </location>
</feature>
<evidence type="ECO:0000259" key="6">
    <source>
        <dbReference type="PROSITE" id="PS50102"/>
    </source>
</evidence>
<evidence type="ECO:0000259" key="7">
    <source>
        <dbReference type="PROSITE" id="PS50961"/>
    </source>
</evidence>
<proteinExistence type="predicted"/>
<dbReference type="PRINTS" id="PR00302">
    <property type="entry name" value="LUPUSLA"/>
</dbReference>
<evidence type="ECO:0000256" key="5">
    <source>
        <dbReference type="SAM" id="MobiDB-lite"/>
    </source>
</evidence>
<keyword evidence="3" id="KW-0539">Nucleus</keyword>
<keyword evidence="9" id="KW-1185">Reference proteome</keyword>
<feature type="compositionally biased region" description="Basic and acidic residues" evidence="5">
    <location>
        <begin position="325"/>
        <end position="373"/>
    </location>
</feature>
<feature type="domain" description="RRM" evidence="6">
    <location>
        <begin position="205"/>
        <end position="284"/>
    </location>
</feature>
<comment type="caution">
    <text evidence="8">The sequence shown here is derived from an EMBL/GenBank/DDBJ whole genome shotgun (WGS) entry which is preliminary data.</text>
</comment>
<organism evidence="8 9">
    <name type="scientific">Hirsutella rhossiliensis</name>
    <dbReference type="NCBI Taxonomy" id="111463"/>
    <lineage>
        <taxon>Eukaryota</taxon>
        <taxon>Fungi</taxon>
        <taxon>Dikarya</taxon>
        <taxon>Ascomycota</taxon>
        <taxon>Pezizomycotina</taxon>
        <taxon>Sordariomycetes</taxon>
        <taxon>Hypocreomycetidae</taxon>
        <taxon>Hypocreales</taxon>
        <taxon>Ophiocordycipitaceae</taxon>
        <taxon>Hirsutella</taxon>
    </lineage>
</organism>
<dbReference type="PANTHER" id="PTHR22792:SF140">
    <property type="entry name" value="ACHILLES, ISOFORM A"/>
    <property type="match status" value="1"/>
</dbReference>
<dbReference type="GeneID" id="68354052"/>
<dbReference type="SUPFAM" id="SSF54928">
    <property type="entry name" value="RNA-binding domain, RBD"/>
    <property type="match status" value="1"/>
</dbReference>
<dbReference type="PANTHER" id="PTHR22792">
    <property type="entry name" value="LUPUS LA PROTEIN-RELATED"/>
    <property type="match status" value="1"/>
</dbReference>
<name>A0A9P8N070_9HYPO</name>
<evidence type="ECO:0000256" key="1">
    <source>
        <dbReference type="ARBA" id="ARBA00004123"/>
    </source>
</evidence>
<accession>A0A9P8N070</accession>
<dbReference type="PROSITE" id="PS50102">
    <property type="entry name" value="RRM"/>
    <property type="match status" value="1"/>
</dbReference>
<dbReference type="Pfam" id="PF00076">
    <property type="entry name" value="RRM_1"/>
    <property type="match status" value="1"/>
</dbReference>
<dbReference type="GO" id="GO:0005634">
    <property type="term" value="C:nucleus"/>
    <property type="evidence" value="ECO:0007669"/>
    <property type="project" value="UniProtKB-SubCell"/>
</dbReference>
<dbReference type="Gene3D" id="3.30.70.330">
    <property type="match status" value="1"/>
</dbReference>
<dbReference type="GO" id="GO:0003729">
    <property type="term" value="F:mRNA binding"/>
    <property type="evidence" value="ECO:0007669"/>
    <property type="project" value="TreeGrafter"/>
</dbReference>